<feature type="compositionally biased region" description="Gly residues" evidence="1">
    <location>
        <begin position="142"/>
        <end position="152"/>
    </location>
</feature>
<comment type="caution">
    <text evidence="2">The sequence shown here is derived from an EMBL/GenBank/DDBJ whole genome shotgun (WGS) entry which is preliminary data.</text>
</comment>
<reference evidence="2" key="1">
    <citation type="submission" date="2022-07" db="EMBL/GenBank/DDBJ databases">
        <title>Fungi with potential for degradation of polypropylene.</title>
        <authorList>
            <person name="Gostincar C."/>
        </authorList>
    </citation>
    <scope>NUCLEOTIDE SEQUENCE</scope>
    <source>
        <strain evidence="2">EXF-13287</strain>
    </source>
</reference>
<evidence type="ECO:0000256" key="1">
    <source>
        <dbReference type="SAM" id="MobiDB-lite"/>
    </source>
</evidence>
<evidence type="ECO:0000313" key="3">
    <source>
        <dbReference type="Proteomes" id="UP001174691"/>
    </source>
</evidence>
<keyword evidence="3" id="KW-1185">Reference proteome</keyword>
<organism evidence="2 3">
    <name type="scientific">Coniochaeta hoffmannii</name>
    <dbReference type="NCBI Taxonomy" id="91930"/>
    <lineage>
        <taxon>Eukaryota</taxon>
        <taxon>Fungi</taxon>
        <taxon>Dikarya</taxon>
        <taxon>Ascomycota</taxon>
        <taxon>Pezizomycotina</taxon>
        <taxon>Sordariomycetes</taxon>
        <taxon>Sordariomycetidae</taxon>
        <taxon>Coniochaetales</taxon>
        <taxon>Coniochaetaceae</taxon>
        <taxon>Coniochaeta</taxon>
    </lineage>
</organism>
<sequence length="181" mass="19502">MFSLLEDPYTCLTTTLTVLVELRYALYLVRTNTRKTFPPLAFAADLDVGDSRSAMLRSLDDACLARIREATRYVLEGAGDSCRPPSFIDYEADRYVVWAGLDEAKLPLSTLSDGDVAAQLEVMGRRGCGDRIRVHMAIEVDTGGGGGGGEGGCDGEEEGDDESVGSDETMVCPEAEMETAE</sequence>
<evidence type="ECO:0000313" key="2">
    <source>
        <dbReference type="EMBL" id="KAJ9165481.1"/>
    </source>
</evidence>
<feature type="compositionally biased region" description="Acidic residues" evidence="1">
    <location>
        <begin position="153"/>
        <end position="165"/>
    </location>
</feature>
<protein>
    <submittedName>
        <fullName evidence="2">Uncharacterized protein</fullName>
    </submittedName>
</protein>
<accession>A0AA38VU13</accession>
<name>A0AA38VU13_9PEZI</name>
<feature type="region of interest" description="Disordered" evidence="1">
    <location>
        <begin position="140"/>
        <end position="181"/>
    </location>
</feature>
<dbReference type="AlphaFoldDB" id="A0AA38VU13"/>
<dbReference type="Proteomes" id="UP001174691">
    <property type="component" value="Unassembled WGS sequence"/>
</dbReference>
<gene>
    <name evidence="2" type="ORF">NKR19_g265</name>
</gene>
<dbReference type="EMBL" id="JANBVN010000003">
    <property type="protein sequence ID" value="KAJ9165481.1"/>
    <property type="molecule type" value="Genomic_DNA"/>
</dbReference>
<proteinExistence type="predicted"/>